<dbReference type="GO" id="GO:0009534">
    <property type="term" value="C:chloroplast thylakoid"/>
    <property type="evidence" value="ECO:0007669"/>
    <property type="project" value="TreeGrafter"/>
</dbReference>
<gene>
    <name evidence="2" type="ORF">OLEA9_A088192</name>
</gene>
<sequence length="130" mass="14981">MYYKNLSYSNIRVALFSLGLVTVYHQLMDRYPSDEDRATILKAYIEPLNEDPDQYRHENKNYQRVFFTGSSCISYGLFVDARIKGSSTTFQADAQKMEEWARAQNASTIVDFASREGEIDGILKDIAERT</sequence>
<name>A0A8S0RIJ9_OLEEU</name>
<dbReference type="GO" id="GO:0010027">
    <property type="term" value="P:thylakoid membrane organization"/>
    <property type="evidence" value="ECO:0007669"/>
    <property type="project" value="TreeGrafter"/>
</dbReference>
<dbReference type="Proteomes" id="UP000594638">
    <property type="component" value="Unassembled WGS sequence"/>
</dbReference>
<dbReference type="Pfam" id="PF11264">
    <property type="entry name" value="ThylakoidFormat"/>
    <property type="match status" value="1"/>
</dbReference>
<comment type="caution">
    <text evidence="2">The sequence shown here is derived from an EMBL/GenBank/DDBJ whole genome shotgun (WGS) entry which is preliminary data.</text>
</comment>
<evidence type="ECO:0000313" key="3">
    <source>
        <dbReference type="Proteomes" id="UP000594638"/>
    </source>
</evidence>
<dbReference type="PANTHER" id="PTHR34793:SF1">
    <property type="entry name" value="PROTEIN THYLAKOID FORMATION 1, CHLOROPLASTIC"/>
    <property type="match status" value="1"/>
</dbReference>
<organism evidence="2 3">
    <name type="scientific">Olea europaea subsp. europaea</name>
    <dbReference type="NCBI Taxonomy" id="158383"/>
    <lineage>
        <taxon>Eukaryota</taxon>
        <taxon>Viridiplantae</taxon>
        <taxon>Streptophyta</taxon>
        <taxon>Embryophyta</taxon>
        <taxon>Tracheophyta</taxon>
        <taxon>Spermatophyta</taxon>
        <taxon>Magnoliopsida</taxon>
        <taxon>eudicotyledons</taxon>
        <taxon>Gunneridae</taxon>
        <taxon>Pentapetalae</taxon>
        <taxon>asterids</taxon>
        <taxon>lamiids</taxon>
        <taxon>Lamiales</taxon>
        <taxon>Oleaceae</taxon>
        <taxon>Oleeae</taxon>
        <taxon>Olea</taxon>
    </lineage>
</organism>
<evidence type="ECO:0000256" key="1">
    <source>
        <dbReference type="ARBA" id="ARBA00023054"/>
    </source>
</evidence>
<dbReference type="OrthoDB" id="4812at2759"/>
<accession>A0A8S0RIJ9</accession>
<dbReference type="GO" id="GO:0010207">
    <property type="term" value="P:photosystem II assembly"/>
    <property type="evidence" value="ECO:0007669"/>
    <property type="project" value="InterPro"/>
</dbReference>
<dbReference type="GO" id="GO:0045038">
    <property type="term" value="P:protein import into chloroplast thylakoid membrane"/>
    <property type="evidence" value="ECO:0007669"/>
    <property type="project" value="TreeGrafter"/>
</dbReference>
<dbReference type="AlphaFoldDB" id="A0A8S0RIJ9"/>
<dbReference type="InterPro" id="IPR017499">
    <property type="entry name" value="Thf1"/>
</dbReference>
<dbReference type="EMBL" id="CACTIH010003631">
    <property type="protein sequence ID" value="CAA2979594.1"/>
    <property type="molecule type" value="Genomic_DNA"/>
</dbReference>
<dbReference type="Gramene" id="OE9A088192T1">
    <property type="protein sequence ID" value="OE9A088192C1"/>
    <property type="gene ID" value="OE9A088192"/>
</dbReference>
<dbReference type="PANTHER" id="PTHR34793">
    <property type="entry name" value="PROTEIN THYLAKOID FORMATION 1, CHLOROPLASTIC"/>
    <property type="match status" value="1"/>
</dbReference>
<keyword evidence="1" id="KW-0175">Coiled coil</keyword>
<evidence type="ECO:0000313" key="2">
    <source>
        <dbReference type="EMBL" id="CAA2979594.1"/>
    </source>
</evidence>
<keyword evidence="3" id="KW-1185">Reference proteome</keyword>
<protein>
    <submittedName>
        <fullName evidence="2">THYLAKOID FORMATION1, chloroplastic</fullName>
    </submittedName>
</protein>
<reference evidence="2 3" key="1">
    <citation type="submission" date="2019-12" db="EMBL/GenBank/DDBJ databases">
        <authorList>
            <person name="Alioto T."/>
            <person name="Alioto T."/>
            <person name="Gomez Garrido J."/>
        </authorList>
    </citation>
    <scope>NUCLEOTIDE SEQUENCE [LARGE SCALE GENOMIC DNA]</scope>
</reference>
<dbReference type="GO" id="GO:0045037">
    <property type="term" value="P:protein import into chloroplast stroma"/>
    <property type="evidence" value="ECO:0007669"/>
    <property type="project" value="TreeGrafter"/>
</dbReference>
<proteinExistence type="predicted"/>